<evidence type="ECO:0000313" key="1">
    <source>
        <dbReference type="EMBL" id="OOK65351.1"/>
    </source>
</evidence>
<evidence type="ECO:0000313" key="2">
    <source>
        <dbReference type="Proteomes" id="UP000188532"/>
    </source>
</evidence>
<comment type="caution">
    <text evidence="1">The sequence shown here is derived from an EMBL/GenBank/DDBJ whole genome shotgun (WGS) entry which is preliminary data.</text>
</comment>
<gene>
    <name evidence="1" type="ORF">BZL29_7738</name>
</gene>
<organism evidence="1 2">
    <name type="scientific">Mycobacterium kansasii</name>
    <dbReference type="NCBI Taxonomy" id="1768"/>
    <lineage>
        <taxon>Bacteria</taxon>
        <taxon>Bacillati</taxon>
        <taxon>Actinomycetota</taxon>
        <taxon>Actinomycetes</taxon>
        <taxon>Mycobacteriales</taxon>
        <taxon>Mycobacteriaceae</taxon>
        <taxon>Mycobacterium</taxon>
    </lineage>
</organism>
<dbReference type="EMBL" id="MVBN01000011">
    <property type="protein sequence ID" value="OOK65351.1"/>
    <property type="molecule type" value="Genomic_DNA"/>
</dbReference>
<proteinExistence type="predicted"/>
<name>A0A1V3WGF5_MYCKA</name>
<dbReference type="Proteomes" id="UP000188532">
    <property type="component" value="Unassembled WGS sequence"/>
</dbReference>
<accession>A0A1V3WGF5</accession>
<dbReference type="AlphaFoldDB" id="A0A1V3WGF5"/>
<protein>
    <submittedName>
        <fullName evidence="1">Uncharacterized protein</fullName>
    </submittedName>
</protein>
<reference evidence="1 2" key="1">
    <citation type="submission" date="2017-02" db="EMBL/GenBank/DDBJ databases">
        <title>Complete genome sequences of Mycobacterium kansasii strains isolated from rhesus macaques.</title>
        <authorList>
            <person name="Panda A."/>
            <person name="Nagaraj S."/>
            <person name="Zhao X."/>
            <person name="Tettelin H."/>
            <person name="Detolla L.J."/>
        </authorList>
    </citation>
    <scope>NUCLEOTIDE SEQUENCE [LARGE SCALE GENOMIC DNA]</scope>
    <source>
        <strain evidence="1 2">11-3469</strain>
    </source>
</reference>
<sequence>MGAMSTVPKTGAPDQIQVFSGSGRRWCEAVRFAAVRLSFDRRFLV</sequence>